<keyword evidence="9" id="KW-1185">Reference proteome</keyword>
<evidence type="ECO:0000256" key="3">
    <source>
        <dbReference type="ARBA" id="ARBA00022576"/>
    </source>
</evidence>
<accession>A0ABR3RC34</accession>
<dbReference type="SUPFAM" id="SSF53383">
    <property type="entry name" value="PLP-dependent transferases"/>
    <property type="match status" value="1"/>
</dbReference>
<comment type="caution">
    <text evidence="8">The sequence shown here is derived from an EMBL/GenBank/DDBJ whole genome shotgun (WGS) entry which is preliminary data.</text>
</comment>
<feature type="region of interest" description="Disordered" evidence="6">
    <location>
        <begin position="69"/>
        <end position="92"/>
    </location>
</feature>
<keyword evidence="4" id="KW-0808">Transferase</keyword>
<organism evidence="8 9">
    <name type="scientific">Nothophoma quercina</name>
    <dbReference type="NCBI Taxonomy" id="749835"/>
    <lineage>
        <taxon>Eukaryota</taxon>
        <taxon>Fungi</taxon>
        <taxon>Dikarya</taxon>
        <taxon>Ascomycota</taxon>
        <taxon>Pezizomycotina</taxon>
        <taxon>Dothideomycetes</taxon>
        <taxon>Pleosporomycetidae</taxon>
        <taxon>Pleosporales</taxon>
        <taxon>Pleosporineae</taxon>
        <taxon>Didymellaceae</taxon>
        <taxon>Nothophoma</taxon>
    </lineage>
</organism>
<keyword evidence="3" id="KW-0032">Aminotransferase</keyword>
<dbReference type="InterPro" id="IPR004839">
    <property type="entry name" value="Aminotransferase_I/II_large"/>
</dbReference>
<name>A0ABR3RC34_9PLEO</name>
<dbReference type="PANTHER" id="PTHR42790">
    <property type="entry name" value="AMINOTRANSFERASE"/>
    <property type="match status" value="1"/>
</dbReference>
<keyword evidence="5" id="KW-0663">Pyridoxal phosphate</keyword>
<dbReference type="Gene3D" id="3.40.640.10">
    <property type="entry name" value="Type I PLP-dependent aspartate aminotransferase-like (Major domain)"/>
    <property type="match status" value="1"/>
</dbReference>
<dbReference type="InterPro" id="IPR015421">
    <property type="entry name" value="PyrdxlP-dep_Trfase_major"/>
</dbReference>
<evidence type="ECO:0000256" key="6">
    <source>
        <dbReference type="SAM" id="MobiDB-lite"/>
    </source>
</evidence>
<proteinExistence type="inferred from homology"/>
<dbReference type="InterPro" id="IPR050859">
    <property type="entry name" value="Class-I_PLP-dep_aminotransf"/>
</dbReference>
<dbReference type="PANTHER" id="PTHR42790:SF1">
    <property type="entry name" value="AROMATIC AMINO ACID AMINOTRANSFERASE, HYPOTHETICAL (EUROFUNG)"/>
    <property type="match status" value="1"/>
</dbReference>
<evidence type="ECO:0000256" key="1">
    <source>
        <dbReference type="ARBA" id="ARBA00001933"/>
    </source>
</evidence>
<feature type="compositionally biased region" description="Pro residues" evidence="6">
    <location>
        <begin position="77"/>
        <end position="87"/>
    </location>
</feature>
<evidence type="ECO:0000256" key="5">
    <source>
        <dbReference type="ARBA" id="ARBA00022898"/>
    </source>
</evidence>
<sequence>MAYYTSDPESFPEPIDLSHHLSRSTKAREASSVKRFYKYFSIPGIAQLAGGLPNDKYFPYDTLEARVAHPNRWKPTPNKPLDPPADDPPTARLEELSVSHGKGKGKHDEPPAARLLVPHDSHTPDPLHKIDLMSALQYGEAQGYPPLYYFIRQFTRENLHPFVPYKNGPEVILTCGATDGFSKTIQALTNEWAAEHDPVNERPGLLCEEYAYMNAIQTARPRGLNVAPVKIDDEGMLAKGPGGLEDVMENWDFSNGRRPHLLYTVTIGQNPTSGTLSVARRIEIYAVCVKYDIVIIEDDPYWYLQFPSSIPSSGAKNPNPKPKKSSGFEFLDSLIPSYLSVDYQGRVVRLDTFSKTVAPGCRLGWITTQPALAERILRITETSTQQPSGFVQSMIAELLMGPDNKSDPGRGGAADGSGWKVDGWVRWLEGLRGNYERRMQTMCDALDTGREIVKAGRRRSLSFVADSDDEWAVVEKTQIYSFVRPLGGMFVWVRFDFNTHPLADQVAHARLSQALWVFWTQKPYLCLVAPGSMFAPTQEIRDKDAYNCMRLCFAACPAEDVKPISKRFADGAQAFWRIKKKSVIDKLLEEEEVEGVDHVAGMAVLTGMC</sequence>
<comment type="similarity">
    <text evidence="2">Belongs to the class-I pyridoxal-phosphate-dependent aminotransferase family.</text>
</comment>
<dbReference type="InterPro" id="IPR015424">
    <property type="entry name" value="PyrdxlP-dep_Trfase"/>
</dbReference>
<dbReference type="Proteomes" id="UP001521222">
    <property type="component" value="Unassembled WGS sequence"/>
</dbReference>
<comment type="cofactor">
    <cofactor evidence="1">
        <name>pyridoxal 5'-phosphate</name>
        <dbReference type="ChEBI" id="CHEBI:597326"/>
    </cofactor>
</comment>
<feature type="domain" description="Aminotransferase class I/classII large" evidence="7">
    <location>
        <begin position="137"/>
        <end position="447"/>
    </location>
</feature>
<evidence type="ECO:0000313" key="9">
    <source>
        <dbReference type="Proteomes" id="UP001521222"/>
    </source>
</evidence>
<protein>
    <recommendedName>
        <fullName evidence="7">Aminotransferase class I/classII large domain-containing protein</fullName>
    </recommendedName>
</protein>
<reference evidence="8 9" key="1">
    <citation type="submission" date="2024-02" db="EMBL/GenBank/DDBJ databases">
        <title>De novo assembly and annotation of 12 fungi associated with fruit tree decline syndrome in Ontario, Canada.</title>
        <authorList>
            <person name="Sulman M."/>
            <person name="Ellouze W."/>
            <person name="Ilyukhin E."/>
        </authorList>
    </citation>
    <scope>NUCLEOTIDE SEQUENCE [LARGE SCALE GENOMIC DNA]</scope>
    <source>
        <strain evidence="8 9">M97-236</strain>
    </source>
</reference>
<dbReference type="CDD" id="cd00609">
    <property type="entry name" value="AAT_like"/>
    <property type="match status" value="1"/>
</dbReference>
<feature type="region of interest" description="Disordered" evidence="6">
    <location>
        <begin position="1"/>
        <end position="25"/>
    </location>
</feature>
<dbReference type="EMBL" id="JAKIXB020000015">
    <property type="protein sequence ID" value="KAL1601990.1"/>
    <property type="molecule type" value="Genomic_DNA"/>
</dbReference>
<evidence type="ECO:0000256" key="2">
    <source>
        <dbReference type="ARBA" id="ARBA00007441"/>
    </source>
</evidence>
<gene>
    <name evidence="8" type="ORF">SLS59_005156</name>
</gene>
<evidence type="ECO:0000313" key="8">
    <source>
        <dbReference type="EMBL" id="KAL1601990.1"/>
    </source>
</evidence>
<evidence type="ECO:0000256" key="4">
    <source>
        <dbReference type="ARBA" id="ARBA00022679"/>
    </source>
</evidence>
<dbReference type="Pfam" id="PF00155">
    <property type="entry name" value="Aminotran_1_2"/>
    <property type="match status" value="1"/>
</dbReference>
<evidence type="ECO:0000259" key="7">
    <source>
        <dbReference type="Pfam" id="PF00155"/>
    </source>
</evidence>